<evidence type="ECO:0000313" key="8">
    <source>
        <dbReference type="EMBL" id="MCU7695258.1"/>
    </source>
</evidence>
<keyword evidence="4" id="KW-0472">Membrane</keyword>
<evidence type="ECO:0000256" key="2">
    <source>
        <dbReference type="ARBA" id="ARBA00006275"/>
    </source>
</evidence>
<comment type="subcellular location">
    <subcellularLocation>
        <location evidence="1">Cell outer membrane</location>
    </subcellularLocation>
</comment>
<name>A0AAE3IQJ9_9BACT</name>
<evidence type="ECO:0000256" key="1">
    <source>
        <dbReference type="ARBA" id="ARBA00004442"/>
    </source>
</evidence>
<dbReference type="InterPro" id="IPR033985">
    <property type="entry name" value="SusD-like_N"/>
</dbReference>
<dbReference type="GO" id="GO:0009279">
    <property type="term" value="C:cell outer membrane"/>
    <property type="evidence" value="ECO:0007669"/>
    <property type="project" value="UniProtKB-SubCell"/>
</dbReference>
<dbReference type="AlphaFoldDB" id="A0AAE3IQJ9"/>
<dbReference type="Proteomes" id="UP001209317">
    <property type="component" value="Unassembled WGS sequence"/>
</dbReference>
<dbReference type="InterPro" id="IPR012944">
    <property type="entry name" value="SusD_RagB_dom"/>
</dbReference>
<evidence type="ECO:0000259" key="7">
    <source>
        <dbReference type="Pfam" id="PF14322"/>
    </source>
</evidence>
<evidence type="ECO:0000259" key="6">
    <source>
        <dbReference type="Pfam" id="PF07980"/>
    </source>
</evidence>
<dbReference type="Pfam" id="PF07980">
    <property type="entry name" value="SusD_RagB"/>
    <property type="match status" value="1"/>
</dbReference>
<comment type="similarity">
    <text evidence="2">Belongs to the SusD family.</text>
</comment>
<dbReference type="Gene3D" id="2.20.20.130">
    <property type="match status" value="1"/>
</dbReference>
<sequence>MKKLFIILSVVASALFFSCGKDFLDVKPSNSTDANITINTLADAKVMLNGVMRKMIRSTYYGRNFLIYADAKGGDLTIASQGRGLDALYTFNHTVNSNTYSSFWSDIYNTILQTNNIIAGIEKLEAAGTTIDFKNYKGQALTLRALMYFDLVRLYGKPYTMDKSSYGVPVVTEVLSASAQPLRSSVEQTYAQILADLTAAESLLPKAKSNGYINYYGNKAIQSRVYLTMGDYEKALNVAEEIITSGVYSLYSNTEWVNSWKAEFGKESIFELRMVKDEGELGSASIGFYYLRNKDNNALGNFIASDYYLSRLGQDNTDVRWGIMTYDEISKTRKGACYKYVGSVDKSGEGKDPYTAVNIKVIRLSEIYLTAAEAAFKKPSPDPAKAATYLNLIRKRAPALAPATAATITEDLILDEKSKELLCEGHRFFDMIRAGKQITFNDEHVGVTMAHRPKTIDRSFNKIILPIAIGEINANPGIGAQQNPGY</sequence>
<dbReference type="PROSITE" id="PS51257">
    <property type="entry name" value="PROKAR_LIPOPROTEIN"/>
    <property type="match status" value="1"/>
</dbReference>
<evidence type="ECO:0000313" key="9">
    <source>
        <dbReference type="Proteomes" id="UP001209317"/>
    </source>
</evidence>
<dbReference type="EMBL" id="JAOTPL010000021">
    <property type="protein sequence ID" value="MCU7695258.1"/>
    <property type="molecule type" value="Genomic_DNA"/>
</dbReference>
<dbReference type="CDD" id="cd08977">
    <property type="entry name" value="SusD"/>
    <property type="match status" value="1"/>
</dbReference>
<feature type="domain" description="SusD-like N-terminal" evidence="7">
    <location>
        <begin position="22"/>
        <end position="226"/>
    </location>
</feature>
<dbReference type="Gene3D" id="1.25.40.390">
    <property type="match status" value="1"/>
</dbReference>
<dbReference type="InterPro" id="IPR011990">
    <property type="entry name" value="TPR-like_helical_dom_sf"/>
</dbReference>
<keyword evidence="9" id="KW-1185">Reference proteome</keyword>
<proteinExistence type="inferred from homology"/>
<accession>A0AAE3IQJ9</accession>
<evidence type="ECO:0000256" key="4">
    <source>
        <dbReference type="ARBA" id="ARBA00023136"/>
    </source>
</evidence>
<evidence type="ECO:0000256" key="3">
    <source>
        <dbReference type="ARBA" id="ARBA00022729"/>
    </source>
</evidence>
<dbReference type="RefSeq" id="WP_263038746.1">
    <property type="nucleotide sequence ID" value="NZ_JAOTPL010000021.1"/>
</dbReference>
<keyword evidence="3" id="KW-0732">Signal</keyword>
<comment type="caution">
    <text evidence="8">The sequence shown here is derived from an EMBL/GenBank/DDBJ whole genome shotgun (WGS) entry which is preliminary data.</text>
</comment>
<dbReference type="SUPFAM" id="SSF48452">
    <property type="entry name" value="TPR-like"/>
    <property type="match status" value="1"/>
</dbReference>
<feature type="domain" description="RagB/SusD" evidence="6">
    <location>
        <begin position="285"/>
        <end position="486"/>
    </location>
</feature>
<gene>
    <name evidence="8" type="ORF">OD355_12080</name>
</gene>
<dbReference type="Gene3D" id="1.25.40.900">
    <property type="match status" value="1"/>
</dbReference>
<reference evidence="8" key="1">
    <citation type="submission" date="2022-10" db="EMBL/GenBank/DDBJ databases">
        <authorList>
            <person name="Kim H.S."/>
            <person name="Kim J.-S."/>
            <person name="Suh M.K."/>
            <person name="Eom M.K."/>
            <person name="Lee J.-S."/>
        </authorList>
    </citation>
    <scope>NUCLEOTIDE SEQUENCE</scope>
    <source>
        <strain evidence="8">LIP-5</strain>
    </source>
</reference>
<dbReference type="Pfam" id="PF14322">
    <property type="entry name" value="SusD-like_3"/>
    <property type="match status" value="1"/>
</dbReference>
<organism evidence="8 9">
    <name type="scientific">Haoranjiania flava</name>
    <dbReference type="NCBI Taxonomy" id="1856322"/>
    <lineage>
        <taxon>Bacteria</taxon>
        <taxon>Pseudomonadati</taxon>
        <taxon>Bacteroidota</taxon>
        <taxon>Chitinophagia</taxon>
        <taxon>Chitinophagales</taxon>
        <taxon>Chitinophagaceae</taxon>
        <taxon>Haoranjiania</taxon>
    </lineage>
</organism>
<protein>
    <submittedName>
        <fullName evidence="8">RagB/SusD family nutrient uptake outer membrane protein</fullName>
    </submittedName>
</protein>
<keyword evidence="5" id="KW-0998">Cell outer membrane</keyword>
<evidence type="ECO:0000256" key="5">
    <source>
        <dbReference type="ARBA" id="ARBA00023237"/>
    </source>
</evidence>